<organism evidence="5 6">
    <name type="scientific">Babesia duncani</name>
    <dbReference type="NCBI Taxonomy" id="323732"/>
    <lineage>
        <taxon>Eukaryota</taxon>
        <taxon>Sar</taxon>
        <taxon>Alveolata</taxon>
        <taxon>Apicomplexa</taxon>
        <taxon>Aconoidasida</taxon>
        <taxon>Piroplasmida</taxon>
        <taxon>Babesiidae</taxon>
        <taxon>Babesia</taxon>
    </lineage>
</organism>
<evidence type="ECO:0000313" key="6">
    <source>
        <dbReference type="Proteomes" id="UP001214638"/>
    </source>
</evidence>
<dbReference type="Pfam" id="PF01247">
    <property type="entry name" value="Ribosomal_L35Ae"/>
    <property type="match status" value="1"/>
</dbReference>
<dbReference type="PROSITE" id="PS01105">
    <property type="entry name" value="RIBOSOMAL_L35AE"/>
    <property type="match status" value="1"/>
</dbReference>
<dbReference type="InterPro" id="IPR038661">
    <property type="entry name" value="Ribosomal_eL33_sf"/>
</dbReference>
<dbReference type="HAMAP" id="MF_00573">
    <property type="entry name" value="Ribosomal_eL33"/>
    <property type="match status" value="1"/>
</dbReference>
<keyword evidence="2 5" id="KW-0689">Ribosomal protein</keyword>
<dbReference type="InterPro" id="IPR009000">
    <property type="entry name" value="Transl_B-barrel_sf"/>
</dbReference>
<evidence type="ECO:0000313" key="5">
    <source>
        <dbReference type="EMBL" id="KAK2196032.1"/>
    </source>
</evidence>
<dbReference type="GO" id="GO:0005840">
    <property type="term" value="C:ribosome"/>
    <property type="evidence" value="ECO:0007669"/>
    <property type="project" value="UniProtKB-KW"/>
</dbReference>
<dbReference type="GO" id="GO:0006412">
    <property type="term" value="P:translation"/>
    <property type="evidence" value="ECO:0007669"/>
    <property type="project" value="InterPro"/>
</dbReference>
<protein>
    <submittedName>
        <fullName evidence="5">Bifunctional Ribosomal protein L35A/Translation protein</fullName>
    </submittedName>
</protein>
<reference evidence="5" key="1">
    <citation type="journal article" date="2023" name="Nat. Microbiol.">
        <title>Babesia duncani multi-omics identifies virulence factors and drug targets.</title>
        <authorList>
            <person name="Singh P."/>
            <person name="Lonardi S."/>
            <person name="Liang Q."/>
            <person name="Vydyam P."/>
            <person name="Khabirova E."/>
            <person name="Fang T."/>
            <person name="Gihaz S."/>
            <person name="Thekkiniath J."/>
            <person name="Munshi M."/>
            <person name="Abel S."/>
            <person name="Ciampossin L."/>
            <person name="Batugedara G."/>
            <person name="Gupta M."/>
            <person name="Lu X.M."/>
            <person name="Lenz T."/>
            <person name="Chakravarty S."/>
            <person name="Cornillot E."/>
            <person name="Hu Y."/>
            <person name="Ma W."/>
            <person name="Gonzalez L.M."/>
            <person name="Sanchez S."/>
            <person name="Estrada K."/>
            <person name="Sanchez-Flores A."/>
            <person name="Montero E."/>
            <person name="Harb O.S."/>
            <person name="Le Roch K.G."/>
            <person name="Mamoun C.B."/>
        </authorList>
    </citation>
    <scope>NUCLEOTIDE SEQUENCE</scope>
    <source>
        <strain evidence="5">WA1</strain>
    </source>
</reference>
<dbReference type="InterPro" id="IPR018266">
    <property type="entry name" value="Ribosomal_eL33_CS"/>
</dbReference>
<dbReference type="GO" id="GO:1990904">
    <property type="term" value="C:ribonucleoprotein complex"/>
    <property type="evidence" value="ECO:0007669"/>
    <property type="project" value="UniProtKB-KW"/>
</dbReference>
<evidence type="ECO:0000256" key="1">
    <source>
        <dbReference type="ARBA" id="ARBA00009269"/>
    </source>
</evidence>
<feature type="transmembrane region" description="Helical" evidence="4">
    <location>
        <begin position="12"/>
        <end position="33"/>
    </location>
</feature>
<accession>A0AAD9UNP0</accession>
<dbReference type="AlphaFoldDB" id="A0AAD9UNP0"/>
<evidence type="ECO:0000256" key="2">
    <source>
        <dbReference type="ARBA" id="ARBA00022980"/>
    </source>
</evidence>
<evidence type="ECO:0000256" key="4">
    <source>
        <dbReference type="SAM" id="Phobius"/>
    </source>
</evidence>
<dbReference type="Proteomes" id="UP001214638">
    <property type="component" value="Unassembled WGS sequence"/>
</dbReference>
<keyword evidence="3" id="KW-0687">Ribonucleoprotein</keyword>
<gene>
    <name evidence="5" type="ORF">BdWA1_002630</name>
</gene>
<keyword evidence="4" id="KW-0812">Transmembrane</keyword>
<keyword evidence="6" id="KW-1185">Reference proteome</keyword>
<dbReference type="GO" id="GO:0003735">
    <property type="term" value="F:structural constituent of ribosome"/>
    <property type="evidence" value="ECO:0007669"/>
    <property type="project" value="InterPro"/>
</dbReference>
<comment type="caution">
    <text evidence="5">The sequence shown here is derived from an EMBL/GenBank/DDBJ whole genome shotgun (WGS) entry which is preliminary data.</text>
</comment>
<name>A0AAD9UNP0_9APIC</name>
<dbReference type="GeneID" id="94336927"/>
<proteinExistence type="inferred from homology"/>
<dbReference type="KEGG" id="bdw:94336927"/>
<comment type="similarity">
    <text evidence="1">Belongs to the eukaryotic ribosomal protein eL33 family.</text>
</comment>
<dbReference type="FunFam" id="2.40.10.190:FF:000001">
    <property type="entry name" value="60S ribosomal protein L35a"/>
    <property type="match status" value="1"/>
</dbReference>
<keyword evidence="4" id="KW-0472">Membrane</keyword>
<evidence type="ECO:0000256" key="3">
    <source>
        <dbReference type="ARBA" id="ARBA00023274"/>
    </source>
</evidence>
<keyword evidence="4" id="KW-1133">Transmembrane helix</keyword>
<dbReference type="Gene3D" id="2.40.10.190">
    <property type="entry name" value="translation elongation factor selb, chain A, domain 4"/>
    <property type="match status" value="1"/>
</dbReference>
<dbReference type="PANTHER" id="PTHR10902">
    <property type="entry name" value="60S RIBOSOMAL PROTEIN L35A"/>
    <property type="match status" value="1"/>
</dbReference>
<dbReference type="EMBL" id="JALLKP010000003">
    <property type="protein sequence ID" value="KAK2196032.1"/>
    <property type="molecule type" value="Genomic_DNA"/>
</dbReference>
<dbReference type="InterPro" id="IPR001780">
    <property type="entry name" value="Ribosomal_eL33"/>
</dbReference>
<dbReference type="RefSeq" id="XP_067802874.1">
    <property type="nucleotide sequence ID" value="XM_067947652.1"/>
</dbReference>
<dbReference type="SUPFAM" id="SSF50447">
    <property type="entry name" value="Translation proteins"/>
    <property type="match status" value="1"/>
</dbReference>
<sequence length="147" mass="17005">MLLGHNYCEFDIFVTLFRGQITFSNLYIFLFSFRKMAKTGKKEPCRLYTRAIVLGYKRSKVNQDQRSSLLKLEGVVTREDTGFYLGKRVAYVYKCKNVVKGTKYRAIWGKIRRPHGNGGVVRATFKHNLPPCAMGGRVRVFLYPSHI</sequence>